<keyword evidence="1" id="KW-0175">Coiled coil</keyword>
<evidence type="ECO:0000256" key="2">
    <source>
        <dbReference type="SAM" id="MobiDB-lite"/>
    </source>
</evidence>
<protein>
    <submittedName>
        <fullName evidence="3">Jg26630 protein</fullName>
    </submittedName>
</protein>
<evidence type="ECO:0000313" key="3">
    <source>
        <dbReference type="EMBL" id="CAH2216431.1"/>
    </source>
</evidence>
<sequence>MECLCVYPVCTPLGTGMLICMDFMVLKIEDFHQQCFVHHLAERTPPSSAHRTQELRAWAGRSTASIIQLATKSSHLKGTYVKKFKEAASELQAIVEALTTRNEAEETRRLQADNNRLRSELEIIRAEQKAYRRDFTEMKTAMAKEAAREASKMAAEGASAKKAATGAPPASALQADVLEE</sequence>
<dbReference type="EMBL" id="CAKXAJ010015436">
    <property type="protein sequence ID" value="CAH2216431.1"/>
    <property type="molecule type" value="Genomic_DNA"/>
</dbReference>
<evidence type="ECO:0000256" key="1">
    <source>
        <dbReference type="SAM" id="Coils"/>
    </source>
</evidence>
<comment type="caution">
    <text evidence="3">The sequence shown here is derived from an EMBL/GenBank/DDBJ whole genome shotgun (WGS) entry which is preliminary data.</text>
</comment>
<feature type="compositionally biased region" description="Low complexity" evidence="2">
    <location>
        <begin position="152"/>
        <end position="172"/>
    </location>
</feature>
<dbReference type="Proteomes" id="UP000838756">
    <property type="component" value="Unassembled WGS sequence"/>
</dbReference>
<dbReference type="OrthoDB" id="7492418at2759"/>
<proteinExistence type="predicted"/>
<gene>
    <name evidence="3" type="primary">jg26630</name>
    <name evidence="3" type="ORF">PAEG_LOCUS4478</name>
</gene>
<reference evidence="3" key="1">
    <citation type="submission" date="2022-03" db="EMBL/GenBank/DDBJ databases">
        <authorList>
            <person name="Lindestad O."/>
        </authorList>
    </citation>
    <scope>NUCLEOTIDE SEQUENCE</scope>
</reference>
<accession>A0A8S4QMB1</accession>
<organism evidence="3 4">
    <name type="scientific">Pararge aegeria aegeria</name>
    <dbReference type="NCBI Taxonomy" id="348720"/>
    <lineage>
        <taxon>Eukaryota</taxon>
        <taxon>Metazoa</taxon>
        <taxon>Ecdysozoa</taxon>
        <taxon>Arthropoda</taxon>
        <taxon>Hexapoda</taxon>
        <taxon>Insecta</taxon>
        <taxon>Pterygota</taxon>
        <taxon>Neoptera</taxon>
        <taxon>Endopterygota</taxon>
        <taxon>Lepidoptera</taxon>
        <taxon>Glossata</taxon>
        <taxon>Ditrysia</taxon>
        <taxon>Papilionoidea</taxon>
        <taxon>Nymphalidae</taxon>
        <taxon>Satyrinae</taxon>
        <taxon>Satyrini</taxon>
        <taxon>Parargina</taxon>
        <taxon>Pararge</taxon>
    </lineage>
</organism>
<keyword evidence="4" id="KW-1185">Reference proteome</keyword>
<name>A0A8S4QMB1_9NEOP</name>
<feature type="non-terminal residue" evidence="3">
    <location>
        <position position="180"/>
    </location>
</feature>
<feature type="region of interest" description="Disordered" evidence="2">
    <location>
        <begin position="148"/>
        <end position="180"/>
    </location>
</feature>
<dbReference type="AlphaFoldDB" id="A0A8S4QMB1"/>
<evidence type="ECO:0000313" key="4">
    <source>
        <dbReference type="Proteomes" id="UP000838756"/>
    </source>
</evidence>
<feature type="coiled-coil region" evidence="1">
    <location>
        <begin position="81"/>
        <end position="134"/>
    </location>
</feature>